<dbReference type="Proteomes" id="UP000324832">
    <property type="component" value="Unassembled WGS sequence"/>
</dbReference>
<dbReference type="AlphaFoldDB" id="A0A5E4PRR2"/>
<accession>A0A5E4PRR2</accession>
<name>A0A5E4PRR2_9NEOP</name>
<gene>
    <name evidence="1" type="ORF">LSINAPIS_LOCUS1210</name>
</gene>
<dbReference type="EMBL" id="FZQP02000160">
    <property type="protein sequence ID" value="VVC87667.1"/>
    <property type="molecule type" value="Genomic_DNA"/>
</dbReference>
<evidence type="ECO:0000313" key="2">
    <source>
        <dbReference type="Proteomes" id="UP000324832"/>
    </source>
</evidence>
<reference evidence="1 2" key="1">
    <citation type="submission" date="2017-07" db="EMBL/GenBank/DDBJ databases">
        <authorList>
            <person name="Talla V."/>
            <person name="Backstrom N."/>
        </authorList>
    </citation>
    <scope>NUCLEOTIDE SEQUENCE [LARGE SCALE GENOMIC DNA]</scope>
</reference>
<sequence>MERHIPRDIGIAGIRWMRAAQDRSSWKSLGEAFVQQWTSSG</sequence>
<keyword evidence="2" id="KW-1185">Reference proteome</keyword>
<protein>
    <submittedName>
        <fullName evidence="1">Uncharacterized protein</fullName>
    </submittedName>
</protein>
<organism evidence="1 2">
    <name type="scientific">Leptidea sinapis</name>
    <dbReference type="NCBI Taxonomy" id="189913"/>
    <lineage>
        <taxon>Eukaryota</taxon>
        <taxon>Metazoa</taxon>
        <taxon>Ecdysozoa</taxon>
        <taxon>Arthropoda</taxon>
        <taxon>Hexapoda</taxon>
        <taxon>Insecta</taxon>
        <taxon>Pterygota</taxon>
        <taxon>Neoptera</taxon>
        <taxon>Endopterygota</taxon>
        <taxon>Lepidoptera</taxon>
        <taxon>Glossata</taxon>
        <taxon>Ditrysia</taxon>
        <taxon>Papilionoidea</taxon>
        <taxon>Pieridae</taxon>
        <taxon>Dismorphiinae</taxon>
        <taxon>Leptidea</taxon>
    </lineage>
</organism>
<evidence type="ECO:0000313" key="1">
    <source>
        <dbReference type="EMBL" id="VVC87667.1"/>
    </source>
</evidence>
<proteinExistence type="predicted"/>